<dbReference type="InterPro" id="IPR036868">
    <property type="entry name" value="TusA-like_sf"/>
</dbReference>
<organism evidence="2 3">
    <name type="scientific">Paenibacillus larvae subsp. larvae DSM 25430</name>
    <dbReference type="NCBI Taxonomy" id="697284"/>
    <lineage>
        <taxon>Bacteria</taxon>
        <taxon>Bacillati</taxon>
        <taxon>Bacillota</taxon>
        <taxon>Bacilli</taxon>
        <taxon>Bacillales</taxon>
        <taxon>Paenibacillaceae</taxon>
        <taxon>Paenibacillus</taxon>
    </lineage>
</organism>
<evidence type="ECO:0000259" key="1">
    <source>
        <dbReference type="Pfam" id="PF01206"/>
    </source>
</evidence>
<dbReference type="Proteomes" id="UP000029431">
    <property type="component" value="Chromosome"/>
</dbReference>
<dbReference type="Gene3D" id="3.30.110.40">
    <property type="entry name" value="TusA-like domain"/>
    <property type="match status" value="1"/>
</dbReference>
<sequence length="54" mass="6180">METLRDMKKGELLQIIADCPAAFRNVPEEVVKHGYTLAQEPVKKGQELFFYIIA</sequence>
<dbReference type="Pfam" id="PF01206">
    <property type="entry name" value="TusA"/>
    <property type="match status" value="1"/>
</dbReference>
<dbReference type="InterPro" id="IPR001455">
    <property type="entry name" value="TusA-like"/>
</dbReference>
<evidence type="ECO:0000313" key="3">
    <source>
        <dbReference type="Proteomes" id="UP000029431"/>
    </source>
</evidence>
<evidence type="ECO:0000313" key="2">
    <source>
        <dbReference type="EMBL" id="AHD04441.1"/>
    </source>
</evidence>
<dbReference type="AlphaFoldDB" id="V9W0G5"/>
<dbReference type="EMBL" id="CP003355">
    <property type="protein sequence ID" value="AHD04441.1"/>
    <property type="molecule type" value="Genomic_DNA"/>
</dbReference>
<dbReference type="KEGG" id="plv:ERIC2_c05980"/>
<gene>
    <name evidence="2" type="ORF">ERIC2_c05980</name>
</gene>
<dbReference type="eggNOG" id="COG0425">
    <property type="taxonomic scope" value="Bacteria"/>
</dbReference>
<dbReference type="SUPFAM" id="SSF64307">
    <property type="entry name" value="SirA-like"/>
    <property type="match status" value="1"/>
</dbReference>
<dbReference type="HOGENOM" id="CLU_3046081_0_0_9"/>
<name>V9W0G5_9BACL</name>
<protein>
    <recommendedName>
        <fullName evidence="1">UPF0033 domain-containing protein</fullName>
    </recommendedName>
</protein>
<accession>V9W0G5</accession>
<proteinExistence type="predicted"/>
<keyword evidence="3" id="KW-1185">Reference proteome</keyword>
<feature type="domain" description="UPF0033" evidence="1">
    <location>
        <begin position="2"/>
        <end position="41"/>
    </location>
</feature>
<reference evidence="2 3" key="1">
    <citation type="journal article" date="2014" name="PLoS ONE">
        <title>How to Kill the Honey Bee Larva: Genomic Potential and Virulence Mechanisms of Paenibacillus larvae.</title>
        <authorList>
            <person name="Djukic M."/>
            <person name="Brzuszkiewicz E."/>
            <person name="Funfhaus A."/>
            <person name="Voss J."/>
            <person name="Gollnow K."/>
            <person name="Poppinga L."/>
            <person name="Liesegang H."/>
            <person name="Garcia-Gonzalez E."/>
            <person name="Genersch E."/>
            <person name="Daniel R."/>
        </authorList>
    </citation>
    <scope>NUCLEOTIDE SEQUENCE [LARGE SCALE GENOMIC DNA]</scope>
    <source>
        <strain evidence="2 3">DSM 25430</strain>
    </source>
</reference>
<dbReference type="PATRIC" id="fig|697284.3.peg.571"/>